<keyword evidence="1" id="KW-1133">Transmembrane helix</keyword>
<evidence type="ECO:0000256" key="1">
    <source>
        <dbReference type="SAM" id="Phobius"/>
    </source>
</evidence>
<name>A0A1M5Q7F4_FLAJO</name>
<evidence type="ECO:0000313" key="3">
    <source>
        <dbReference type="Proteomes" id="UP000184112"/>
    </source>
</evidence>
<dbReference type="RefSeq" id="WP_073409955.1">
    <property type="nucleotide sequence ID" value="NZ_FQWH01000006.1"/>
</dbReference>
<keyword evidence="1" id="KW-0812">Transmembrane</keyword>
<dbReference type="Proteomes" id="UP000184112">
    <property type="component" value="Unassembled WGS sequence"/>
</dbReference>
<organism evidence="2 3">
    <name type="scientific">Flavobacterium johnsoniae</name>
    <name type="common">Cytophaga johnsonae</name>
    <dbReference type="NCBI Taxonomy" id="986"/>
    <lineage>
        <taxon>Bacteria</taxon>
        <taxon>Pseudomonadati</taxon>
        <taxon>Bacteroidota</taxon>
        <taxon>Flavobacteriia</taxon>
        <taxon>Flavobacteriales</taxon>
        <taxon>Flavobacteriaceae</taxon>
        <taxon>Flavobacterium</taxon>
    </lineage>
</organism>
<reference evidence="2 3" key="1">
    <citation type="submission" date="2016-11" db="EMBL/GenBank/DDBJ databases">
        <authorList>
            <person name="Jaros S."/>
            <person name="Januszkiewicz K."/>
            <person name="Wedrychowicz H."/>
        </authorList>
    </citation>
    <scope>NUCLEOTIDE SEQUENCE [LARGE SCALE GENOMIC DNA]</scope>
    <source>
        <strain evidence="2 3">DSM 6792</strain>
    </source>
</reference>
<accession>A0A1M5Q7F4</accession>
<dbReference type="EMBL" id="FQWH01000006">
    <property type="protein sequence ID" value="SHH10104.1"/>
    <property type="molecule type" value="Genomic_DNA"/>
</dbReference>
<gene>
    <name evidence="2" type="ORF">SAMN05444388_106222</name>
</gene>
<evidence type="ECO:0000313" key="2">
    <source>
        <dbReference type="EMBL" id="SHH10104.1"/>
    </source>
</evidence>
<keyword evidence="1" id="KW-0472">Membrane</keyword>
<dbReference type="AlphaFoldDB" id="A0A1M5Q7F4"/>
<proteinExistence type="predicted"/>
<feature type="transmembrane region" description="Helical" evidence="1">
    <location>
        <begin position="48"/>
        <end position="68"/>
    </location>
</feature>
<protein>
    <submittedName>
        <fullName evidence="2">Uncharacterized protein</fullName>
    </submittedName>
</protein>
<sequence length="86" mass="9647">MKIQINSFLSKSKIKLILIVLVVFFKPLATMAQTDNGVSFFPNKSIDFIVFLTALVLIIVGLVIILILKLQIPVILITPFRFKVST</sequence>